<evidence type="ECO:0000313" key="2">
    <source>
        <dbReference type="EMBL" id="MBM3223338.1"/>
    </source>
</evidence>
<dbReference type="EMBL" id="VGLS01000129">
    <property type="protein sequence ID" value="MBM3223338.1"/>
    <property type="molecule type" value="Genomic_DNA"/>
</dbReference>
<reference evidence="2" key="1">
    <citation type="submission" date="2019-03" db="EMBL/GenBank/DDBJ databases">
        <title>Lake Tanganyika Metagenome-Assembled Genomes (MAGs).</title>
        <authorList>
            <person name="Tran P."/>
        </authorList>
    </citation>
    <scope>NUCLEOTIDE SEQUENCE</scope>
    <source>
        <strain evidence="2">K_DeepCast_65m_m2_066</strain>
    </source>
</reference>
<dbReference type="InterPro" id="IPR009956">
    <property type="entry name" value="Post-segregation_anti-tox_CcdA"/>
</dbReference>
<dbReference type="Pfam" id="PF07362">
    <property type="entry name" value="CcdA"/>
    <property type="match status" value="1"/>
</dbReference>
<gene>
    <name evidence="2" type="ORF">FJZ47_06010</name>
</gene>
<name>A0A937VY98_UNCTE</name>
<evidence type="ECO:0000256" key="1">
    <source>
        <dbReference type="ARBA" id="ARBA00022649"/>
    </source>
</evidence>
<organism evidence="2 3">
    <name type="scientific">Tectimicrobiota bacterium</name>
    <dbReference type="NCBI Taxonomy" id="2528274"/>
    <lineage>
        <taxon>Bacteria</taxon>
        <taxon>Pseudomonadati</taxon>
        <taxon>Nitrospinota/Tectimicrobiota group</taxon>
        <taxon>Candidatus Tectimicrobiota</taxon>
    </lineage>
</organism>
<sequence length="120" mass="14188">MKWITRSRTSDFVLPLLSRRGYDIGVLYAHSTCLYRRSAVESLYDRSALKKATNLTINHDLLRQARELHINLSSTLEARLVELIAQRRREQWFAENRAALEAYNRRIEEYGVFSQGLRRF</sequence>
<dbReference type="Proteomes" id="UP000712673">
    <property type="component" value="Unassembled WGS sequence"/>
</dbReference>
<accession>A0A937VY98</accession>
<keyword evidence="1" id="KW-1277">Toxin-antitoxin system</keyword>
<comment type="caution">
    <text evidence="2">The sequence shown here is derived from an EMBL/GenBank/DDBJ whole genome shotgun (WGS) entry which is preliminary data.</text>
</comment>
<dbReference type="AlphaFoldDB" id="A0A937VY98"/>
<protein>
    <submittedName>
        <fullName evidence="2">Acetoacetyl-CoA synthase</fullName>
    </submittedName>
</protein>
<proteinExistence type="predicted"/>
<evidence type="ECO:0000313" key="3">
    <source>
        <dbReference type="Proteomes" id="UP000712673"/>
    </source>
</evidence>